<feature type="compositionally biased region" description="Pro residues" evidence="3">
    <location>
        <begin position="184"/>
        <end position="211"/>
    </location>
</feature>
<evidence type="ECO:0000256" key="3">
    <source>
        <dbReference type="SAM" id="MobiDB-lite"/>
    </source>
</evidence>
<dbReference type="PROSITE" id="PS50977">
    <property type="entry name" value="HTH_TETR_2"/>
    <property type="match status" value="1"/>
</dbReference>
<dbReference type="PRINTS" id="PR00455">
    <property type="entry name" value="HTHTETR"/>
</dbReference>
<evidence type="ECO:0000256" key="1">
    <source>
        <dbReference type="ARBA" id="ARBA00023125"/>
    </source>
</evidence>
<dbReference type="EMBL" id="JBHMCA010000078">
    <property type="protein sequence ID" value="MFB9450330.1"/>
    <property type="molecule type" value="Genomic_DNA"/>
</dbReference>
<name>A0ABV5MN95_9ACTN</name>
<dbReference type="RefSeq" id="WP_246656148.1">
    <property type="nucleotide sequence ID" value="NZ_CP061913.1"/>
</dbReference>
<proteinExistence type="predicted"/>
<dbReference type="Gene3D" id="1.10.357.10">
    <property type="entry name" value="Tetracycline Repressor, domain 2"/>
    <property type="match status" value="1"/>
</dbReference>
<feature type="DNA-binding region" description="H-T-H motif" evidence="2">
    <location>
        <begin position="32"/>
        <end position="51"/>
    </location>
</feature>
<dbReference type="Proteomes" id="UP001589608">
    <property type="component" value="Unassembled WGS sequence"/>
</dbReference>
<dbReference type="SUPFAM" id="SSF48498">
    <property type="entry name" value="Tetracyclin repressor-like, C-terminal domain"/>
    <property type="match status" value="1"/>
</dbReference>
<dbReference type="InterPro" id="IPR009057">
    <property type="entry name" value="Homeodomain-like_sf"/>
</dbReference>
<dbReference type="Pfam" id="PF00440">
    <property type="entry name" value="TetR_N"/>
    <property type="match status" value="1"/>
</dbReference>
<feature type="domain" description="HTH tetR-type" evidence="4">
    <location>
        <begin position="9"/>
        <end position="69"/>
    </location>
</feature>
<dbReference type="Gene3D" id="1.10.10.60">
    <property type="entry name" value="Homeodomain-like"/>
    <property type="match status" value="1"/>
</dbReference>
<keyword evidence="6" id="KW-1185">Reference proteome</keyword>
<feature type="compositionally biased region" description="Low complexity" evidence="3">
    <location>
        <begin position="212"/>
        <end position="228"/>
    </location>
</feature>
<comment type="caution">
    <text evidence="5">The sequence shown here is derived from an EMBL/GenBank/DDBJ whole genome shotgun (WGS) entry which is preliminary data.</text>
</comment>
<dbReference type="Pfam" id="PF17920">
    <property type="entry name" value="TetR_C_16"/>
    <property type="match status" value="1"/>
</dbReference>
<accession>A0ABV5MN95</accession>
<evidence type="ECO:0000259" key="4">
    <source>
        <dbReference type="PROSITE" id="PS50977"/>
    </source>
</evidence>
<protein>
    <submittedName>
        <fullName evidence="5">TetR family transcriptional regulator</fullName>
    </submittedName>
</protein>
<gene>
    <name evidence="5" type="ORF">ACFFTR_45235</name>
</gene>
<evidence type="ECO:0000313" key="6">
    <source>
        <dbReference type="Proteomes" id="UP001589608"/>
    </source>
</evidence>
<keyword evidence="1 2" id="KW-0238">DNA-binding</keyword>
<dbReference type="InterPro" id="IPR050109">
    <property type="entry name" value="HTH-type_TetR-like_transc_reg"/>
</dbReference>
<feature type="region of interest" description="Disordered" evidence="3">
    <location>
        <begin position="179"/>
        <end position="251"/>
    </location>
</feature>
<reference evidence="5 6" key="1">
    <citation type="submission" date="2024-09" db="EMBL/GenBank/DDBJ databases">
        <authorList>
            <person name="Sun Q."/>
            <person name="Mori K."/>
        </authorList>
    </citation>
    <scope>NUCLEOTIDE SEQUENCE [LARGE SCALE GENOMIC DNA]</scope>
    <source>
        <strain evidence="5 6">JCM 3307</strain>
    </source>
</reference>
<dbReference type="SUPFAM" id="SSF46689">
    <property type="entry name" value="Homeodomain-like"/>
    <property type="match status" value="1"/>
</dbReference>
<dbReference type="InterPro" id="IPR001647">
    <property type="entry name" value="HTH_TetR"/>
</dbReference>
<dbReference type="PANTHER" id="PTHR30055:SF226">
    <property type="entry name" value="HTH-TYPE TRANSCRIPTIONAL REGULATOR PKSA"/>
    <property type="match status" value="1"/>
</dbReference>
<organism evidence="5 6">
    <name type="scientific">Dactylosporangium vinaceum</name>
    <dbReference type="NCBI Taxonomy" id="53362"/>
    <lineage>
        <taxon>Bacteria</taxon>
        <taxon>Bacillati</taxon>
        <taxon>Actinomycetota</taxon>
        <taxon>Actinomycetes</taxon>
        <taxon>Micromonosporales</taxon>
        <taxon>Micromonosporaceae</taxon>
        <taxon>Dactylosporangium</taxon>
    </lineage>
</organism>
<dbReference type="PANTHER" id="PTHR30055">
    <property type="entry name" value="HTH-TYPE TRANSCRIPTIONAL REGULATOR RUTR"/>
    <property type="match status" value="1"/>
</dbReference>
<sequence>MPTRAEQRRNTEARILEAAKRMFADVGYERTTIRAVAAAAGVDAGLVMHYFGSKVELFTQAAELRAEPAPSGAPDEVAEQLLASLARRLRDEPVGSLAVLRSMLTHDGAEEGLRAAAAPRLDSLTSAIGGDDAQLRAGIIGAITHGILIERYLLKLGGLETADPDAIIDLLRPVFHRLTGADPHPNPQPPDPTAPTPAAPSPSGPGAPAPSPTALSPSAPGSTASGPTAPSPSAPGASAPDEADSRKATPR</sequence>
<dbReference type="InterPro" id="IPR036271">
    <property type="entry name" value="Tet_transcr_reg_TetR-rel_C_sf"/>
</dbReference>
<evidence type="ECO:0000256" key="2">
    <source>
        <dbReference type="PROSITE-ProRule" id="PRU00335"/>
    </source>
</evidence>
<evidence type="ECO:0000313" key="5">
    <source>
        <dbReference type="EMBL" id="MFB9450330.1"/>
    </source>
</evidence>
<dbReference type="InterPro" id="IPR041678">
    <property type="entry name" value="TetR_C_16"/>
</dbReference>